<dbReference type="KEGG" id="psl:Psta_3308"/>
<evidence type="ECO:0000313" key="2">
    <source>
        <dbReference type="Proteomes" id="UP000001887"/>
    </source>
</evidence>
<dbReference type="Proteomes" id="UP000001887">
    <property type="component" value="Chromosome"/>
</dbReference>
<name>D2QXD2_PIRSD</name>
<accession>D2QXD2</accession>
<dbReference type="HOGENOM" id="CLU_150610_0_0_0"/>
<dbReference type="OrthoDB" id="287584at2"/>
<protein>
    <recommendedName>
        <fullName evidence="3">Polyhydroxyalkanoic acid system protein</fullName>
    </recommendedName>
</protein>
<organism evidence="1 2">
    <name type="scientific">Pirellula staleyi (strain ATCC 27377 / DSM 6068 / ICPB 4128)</name>
    <name type="common">Pirella staleyi</name>
    <dbReference type="NCBI Taxonomy" id="530564"/>
    <lineage>
        <taxon>Bacteria</taxon>
        <taxon>Pseudomonadati</taxon>
        <taxon>Planctomycetota</taxon>
        <taxon>Planctomycetia</taxon>
        <taxon>Pirellulales</taxon>
        <taxon>Pirellulaceae</taxon>
        <taxon>Pirellula</taxon>
    </lineage>
</organism>
<gene>
    <name evidence="1" type="ordered locus">Psta_3308</name>
</gene>
<reference evidence="1 2" key="1">
    <citation type="journal article" date="2009" name="Stand. Genomic Sci.">
        <title>Complete genome sequence of Pirellula staleyi type strain (ATCC 27377).</title>
        <authorList>
            <person name="Clum A."/>
            <person name="Tindall B.J."/>
            <person name="Sikorski J."/>
            <person name="Ivanova N."/>
            <person name="Mavrommatis K."/>
            <person name="Lucas S."/>
            <person name="Glavina del Rio T."/>
            <person name="Nolan M."/>
            <person name="Chen F."/>
            <person name="Tice H."/>
            <person name="Pitluck S."/>
            <person name="Cheng J.F."/>
            <person name="Chertkov O."/>
            <person name="Brettin T."/>
            <person name="Han C."/>
            <person name="Detter J.C."/>
            <person name="Kuske C."/>
            <person name="Bruce D."/>
            <person name="Goodwin L."/>
            <person name="Ovchinikova G."/>
            <person name="Pati A."/>
            <person name="Mikhailova N."/>
            <person name="Chen A."/>
            <person name="Palaniappan K."/>
            <person name="Land M."/>
            <person name="Hauser L."/>
            <person name="Chang Y.J."/>
            <person name="Jeffries C.D."/>
            <person name="Chain P."/>
            <person name="Rohde M."/>
            <person name="Goker M."/>
            <person name="Bristow J."/>
            <person name="Eisen J.A."/>
            <person name="Markowitz V."/>
            <person name="Hugenholtz P."/>
            <person name="Kyrpides N.C."/>
            <person name="Klenk H.P."/>
            <person name="Lapidus A."/>
        </authorList>
    </citation>
    <scope>NUCLEOTIDE SEQUENCE [LARGE SCALE GENOMIC DNA]</scope>
    <source>
        <strain evidence="2">ATCC 27377 / DSM 6068 / ICPB 4128</strain>
    </source>
</reference>
<dbReference type="InterPro" id="IPR013433">
    <property type="entry name" value="PHA_gran_rgn"/>
</dbReference>
<dbReference type="eggNOG" id="ENOG5032NJI">
    <property type="taxonomic scope" value="Bacteria"/>
</dbReference>
<evidence type="ECO:0008006" key="3">
    <source>
        <dbReference type="Google" id="ProtNLM"/>
    </source>
</evidence>
<sequence>MAGFNAAVPNPVGQSRAKELLEAFIESMRSQYGEQVEDLEGEWMEHQLRFSFTTMGIDVNGNLFVEEKEVRIQGQLPMMAMMFRGTIEQRIKDELNKLLGNTTAK</sequence>
<dbReference type="Pfam" id="PF09650">
    <property type="entry name" value="PHA_gran_rgn"/>
    <property type="match status" value="1"/>
</dbReference>
<evidence type="ECO:0000313" key="1">
    <source>
        <dbReference type="EMBL" id="ADB17972.1"/>
    </source>
</evidence>
<proteinExistence type="predicted"/>
<keyword evidence="2" id="KW-1185">Reference proteome</keyword>
<dbReference type="EMBL" id="CP001848">
    <property type="protein sequence ID" value="ADB17972.1"/>
    <property type="molecule type" value="Genomic_DNA"/>
</dbReference>
<dbReference type="AlphaFoldDB" id="D2QXD2"/>